<comment type="caution">
    <text evidence="5">The sequence shown here is derived from an EMBL/GenBank/DDBJ whole genome shotgun (WGS) entry which is preliminary data.</text>
</comment>
<dbReference type="PANTHER" id="PTHR34236">
    <property type="entry name" value="DIMETHYL SULFOXIDE REDUCTASE TRANSCRIPTIONAL ACTIVATOR"/>
    <property type="match status" value="1"/>
</dbReference>
<feature type="domain" description="HTH bat-type" evidence="3">
    <location>
        <begin position="174"/>
        <end position="225"/>
    </location>
</feature>
<evidence type="ECO:0000256" key="1">
    <source>
        <dbReference type="ARBA" id="ARBA00023015"/>
    </source>
</evidence>
<evidence type="ECO:0000259" key="4">
    <source>
        <dbReference type="Pfam" id="PF15915"/>
    </source>
</evidence>
<dbReference type="Pfam" id="PF15915">
    <property type="entry name" value="BAT"/>
    <property type="match status" value="1"/>
</dbReference>
<keyword evidence="1" id="KW-0805">Transcription regulation</keyword>
<reference evidence="5 6" key="1">
    <citation type="journal article" date="2019" name="Int. J. Syst. Evol. Microbiol.">
        <title>The Global Catalogue of Microorganisms (GCM) 10K type strain sequencing project: providing services to taxonomists for standard genome sequencing and annotation.</title>
        <authorList>
            <consortium name="The Broad Institute Genomics Platform"/>
            <consortium name="The Broad Institute Genome Sequencing Center for Infectious Disease"/>
            <person name="Wu L."/>
            <person name="Ma J."/>
        </authorList>
    </citation>
    <scope>NUCLEOTIDE SEQUENCE [LARGE SCALE GENOMIC DNA]</scope>
    <source>
        <strain evidence="5 6">JCM 16331</strain>
    </source>
</reference>
<dbReference type="Proteomes" id="UP000608850">
    <property type="component" value="Unassembled WGS sequence"/>
</dbReference>
<dbReference type="Pfam" id="PF04967">
    <property type="entry name" value="HTH_10"/>
    <property type="match status" value="1"/>
</dbReference>
<keyword evidence="6" id="KW-1185">Reference proteome</keyword>
<dbReference type="AlphaFoldDB" id="A0A830G9U2"/>
<sequence>MASPGGTPPYAFVTVAETTYMGIICEFELELADLPLCAIAEELDSRLIVDNVVSRATDETTLVFSATGVEPNALESALLGDESVVESVAIDSTVVESRYRVVLDTDYVEIYTQLVARQTYPMGAIVTAHGWTVSTQFADRADLEAFRDACQSSNVTFRPHRVCETEHGGDDYGLTAPQREALLVAYRLGYFAVPREADLTDLSAELDATTSAISERLRRGTHQLIDHTLASSER</sequence>
<dbReference type="PANTHER" id="PTHR34236:SF1">
    <property type="entry name" value="DIMETHYL SULFOXIDE REDUCTASE TRANSCRIPTIONAL ACTIVATOR"/>
    <property type="match status" value="1"/>
</dbReference>
<proteinExistence type="predicted"/>
<evidence type="ECO:0000256" key="2">
    <source>
        <dbReference type="ARBA" id="ARBA00023163"/>
    </source>
</evidence>
<evidence type="ECO:0000313" key="5">
    <source>
        <dbReference type="EMBL" id="GGN14641.1"/>
    </source>
</evidence>
<gene>
    <name evidence="5" type="ORF">GCM10009021_13660</name>
</gene>
<protein>
    <recommendedName>
        <fullName evidence="7">DNA-binding protein</fullName>
    </recommendedName>
</protein>
<keyword evidence="2" id="KW-0804">Transcription</keyword>
<evidence type="ECO:0000313" key="6">
    <source>
        <dbReference type="Proteomes" id="UP000608850"/>
    </source>
</evidence>
<accession>A0A830G9U2</accession>
<feature type="domain" description="Bacterioopsin transcriptional activator GAF and HTH associated" evidence="4">
    <location>
        <begin position="26"/>
        <end position="153"/>
    </location>
</feature>
<evidence type="ECO:0008006" key="7">
    <source>
        <dbReference type="Google" id="ProtNLM"/>
    </source>
</evidence>
<evidence type="ECO:0000259" key="3">
    <source>
        <dbReference type="Pfam" id="PF04967"/>
    </source>
</evidence>
<dbReference type="EMBL" id="BMOQ01000004">
    <property type="protein sequence ID" value="GGN14641.1"/>
    <property type="molecule type" value="Genomic_DNA"/>
</dbReference>
<dbReference type="InterPro" id="IPR031803">
    <property type="entry name" value="BAT_GAF/HTH-assoc"/>
</dbReference>
<dbReference type="InterPro" id="IPR007050">
    <property type="entry name" value="HTH_bacterioopsin"/>
</dbReference>
<organism evidence="5 6">
    <name type="scientific">Halarchaeum nitratireducens</name>
    <dbReference type="NCBI Taxonomy" id="489913"/>
    <lineage>
        <taxon>Archaea</taxon>
        <taxon>Methanobacteriati</taxon>
        <taxon>Methanobacteriota</taxon>
        <taxon>Stenosarchaea group</taxon>
        <taxon>Halobacteria</taxon>
        <taxon>Halobacteriales</taxon>
        <taxon>Halobacteriaceae</taxon>
    </lineage>
</organism>
<name>A0A830G9U2_9EURY</name>